<dbReference type="KEGG" id="adz:ADFLV_0967"/>
<name>A0AAE7BDA8_9BACT</name>
<organism evidence="3 4">
    <name type="scientific">Arcobacter defluvii</name>
    <dbReference type="NCBI Taxonomy" id="873191"/>
    <lineage>
        <taxon>Bacteria</taxon>
        <taxon>Pseudomonadati</taxon>
        <taxon>Campylobacterota</taxon>
        <taxon>Epsilonproteobacteria</taxon>
        <taxon>Campylobacterales</taxon>
        <taxon>Arcobacteraceae</taxon>
        <taxon>Arcobacter</taxon>
    </lineage>
</organism>
<protein>
    <submittedName>
        <fullName evidence="3">Urease accessory protein UreD</fullName>
    </submittedName>
</protein>
<dbReference type="PANTHER" id="PTHR33643:SF1">
    <property type="entry name" value="UREASE ACCESSORY PROTEIN D"/>
    <property type="match status" value="1"/>
</dbReference>
<evidence type="ECO:0000256" key="2">
    <source>
        <dbReference type="ARBA" id="ARBA00023186"/>
    </source>
</evidence>
<sequence length="248" mass="29524">MSLNFDFKDNKFSLNKLNLPSRYYYFDEIENYIKLLNIGEGIFPKDKIKISFSLINSSLIITTESATKVYQSKKEYGINKININLKNSNLEFINDELILFKDSRYIQLFKLNFDESSTFFYVDILSRGRSFENFDFSNMLIKNTFKQENNLEYIEKFDVQGDELKDYINRKDSSNFIFAKIYIKVKNSEEFITKIHNSFESFAFSQNKSMILGVISSDNMFDLKAKMYQIWELYRKNLNKDKFNLGKQ</sequence>
<dbReference type="InterPro" id="IPR002669">
    <property type="entry name" value="UreD"/>
</dbReference>
<dbReference type="AlphaFoldDB" id="A0AAE7BDA8"/>
<dbReference type="Proteomes" id="UP000503313">
    <property type="component" value="Chromosome"/>
</dbReference>
<evidence type="ECO:0000256" key="1">
    <source>
        <dbReference type="ARBA" id="ARBA00007177"/>
    </source>
</evidence>
<dbReference type="EMBL" id="CP053835">
    <property type="protein sequence ID" value="QKF77008.1"/>
    <property type="molecule type" value="Genomic_DNA"/>
</dbReference>
<comment type="similarity">
    <text evidence="1">Belongs to the UreD family.</text>
</comment>
<evidence type="ECO:0000313" key="3">
    <source>
        <dbReference type="EMBL" id="QKF77008.1"/>
    </source>
</evidence>
<evidence type="ECO:0000313" key="4">
    <source>
        <dbReference type="Proteomes" id="UP000503313"/>
    </source>
</evidence>
<dbReference type="GO" id="GO:0016151">
    <property type="term" value="F:nickel cation binding"/>
    <property type="evidence" value="ECO:0007669"/>
    <property type="project" value="InterPro"/>
</dbReference>
<keyword evidence="4" id="KW-1185">Reference proteome</keyword>
<accession>A0AAE7BDA8</accession>
<gene>
    <name evidence="3" type="primary">ureD</name>
    <name evidence="3" type="ORF">ADFLV_0967</name>
</gene>
<dbReference type="Pfam" id="PF01774">
    <property type="entry name" value="UreD"/>
    <property type="match status" value="1"/>
</dbReference>
<keyword evidence="2" id="KW-0143">Chaperone</keyword>
<proteinExistence type="inferred from homology"/>
<dbReference type="PANTHER" id="PTHR33643">
    <property type="entry name" value="UREASE ACCESSORY PROTEIN D"/>
    <property type="match status" value="1"/>
</dbReference>
<reference evidence="3 4" key="1">
    <citation type="submission" date="2020-05" db="EMBL/GenBank/DDBJ databases">
        <title>Complete genome sequencing of Campylobacter and Arcobacter type strains.</title>
        <authorList>
            <person name="Miller W.G."/>
            <person name="Yee E."/>
        </authorList>
    </citation>
    <scope>NUCLEOTIDE SEQUENCE [LARGE SCALE GENOMIC DNA]</scope>
    <source>
        <strain evidence="3 4">LMG 25694</strain>
    </source>
</reference>
<dbReference type="RefSeq" id="WP_129012035.1">
    <property type="nucleotide sequence ID" value="NZ_CP053835.1"/>
</dbReference>